<dbReference type="Proteomes" id="UP000885771">
    <property type="component" value="Unassembled WGS sequence"/>
</dbReference>
<reference evidence="2" key="1">
    <citation type="journal article" date="2020" name="mSystems">
        <title>Genome- and Community-Level Interaction Insights into Carbon Utilization and Element Cycling Functions of Hydrothermarchaeota in Hydrothermal Sediment.</title>
        <authorList>
            <person name="Zhou Z."/>
            <person name="Liu Y."/>
            <person name="Xu W."/>
            <person name="Pan J."/>
            <person name="Luo Z.H."/>
            <person name="Li M."/>
        </authorList>
    </citation>
    <scope>NUCLEOTIDE SEQUENCE [LARGE SCALE GENOMIC DNA]</scope>
    <source>
        <strain evidence="2">HyVt-460</strain>
    </source>
</reference>
<evidence type="ECO:0000313" key="2">
    <source>
        <dbReference type="EMBL" id="HHM02580.1"/>
    </source>
</evidence>
<evidence type="ECO:0000256" key="1">
    <source>
        <dbReference type="SAM" id="SignalP"/>
    </source>
</evidence>
<dbReference type="EMBL" id="DRLI01000236">
    <property type="protein sequence ID" value="HHM02580.1"/>
    <property type="molecule type" value="Genomic_DNA"/>
</dbReference>
<evidence type="ECO:0008006" key="3">
    <source>
        <dbReference type="Google" id="ProtNLM"/>
    </source>
</evidence>
<proteinExistence type="predicted"/>
<sequence length="388" mass="41980">MRYKTGPAMALLVLLAGLSSCRDAVNEQEPGAPEIKSVIMPSSWNTNSVEEVTVELRAAHGDGPAFLTGATFKVFDADETIIFEGGLLDDGGYQSNSGDVLAGDGVYRNRYVPSEITTLTGVYRFEFSVGDKSGTVVQKEVAPVLFAYDAAPRVVTFTVPSLLPSGFSPLKVTARVTDPDSLEEIELVTMDVLQNDVSVLQDPYELQKDGQAGDSLYSLQIDSSFAAGLQGSYVFSLNATDRFGVSGTPLTQKVQIENEGGRILWVDIPDQVQRPAVNGDFTIVPIFARVDDPQGLADVDSVYFFSLKPDTSYSNNGRPFLMVDNGRPLNLDNPFVEAGDAEAGDGIYTLTTLISNSAEAGTYIFTFYMRDKLNHLTPVFTDSIEVLP</sequence>
<dbReference type="PROSITE" id="PS51257">
    <property type="entry name" value="PROKAR_LIPOPROTEIN"/>
    <property type="match status" value="1"/>
</dbReference>
<feature type="signal peptide" evidence="1">
    <location>
        <begin position="1"/>
        <end position="24"/>
    </location>
</feature>
<protein>
    <recommendedName>
        <fullName evidence="3">DUF4625 domain-containing protein</fullName>
    </recommendedName>
</protein>
<keyword evidence="1" id="KW-0732">Signal</keyword>
<accession>A0A7V5RR27</accession>
<comment type="caution">
    <text evidence="2">The sequence shown here is derived from an EMBL/GenBank/DDBJ whole genome shotgun (WGS) entry which is preliminary data.</text>
</comment>
<name>A0A7V5RR27_CALAY</name>
<gene>
    <name evidence="2" type="ORF">ENJ15_06165</name>
</gene>
<feature type="chain" id="PRO_5030803040" description="DUF4625 domain-containing protein" evidence="1">
    <location>
        <begin position="25"/>
        <end position="388"/>
    </location>
</feature>
<organism evidence="2">
    <name type="scientific">Caldithrix abyssi</name>
    <dbReference type="NCBI Taxonomy" id="187145"/>
    <lineage>
        <taxon>Bacteria</taxon>
        <taxon>Pseudomonadati</taxon>
        <taxon>Calditrichota</taxon>
        <taxon>Calditrichia</taxon>
        <taxon>Calditrichales</taxon>
        <taxon>Calditrichaceae</taxon>
        <taxon>Caldithrix</taxon>
    </lineage>
</organism>
<dbReference type="AlphaFoldDB" id="A0A7V5RR27"/>